<dbReference type="EMBL" id="JAODUO010002342">
    <property type="protein sequence ID" value="KAK2153177.1"/>
    <property type="molecule type" value="Genomic_DNA"/>
</dbReference>
<sequence length="66" mass="7566">MPLELHWLSVKRSITFKTLLLTFKCLHGLAPPYISALLSPYCPTRRLRSSDQLLLKQPTSRTKIGE</sequence>
<dbReference type="AlphaFoldDB" id="A0AAD9JHG4"/>
<name>A0AAD9JHG4_RIDPI</name>
<gene>
    <name evidence="1" type="ORF">NP493_2338g00028</name>
</gene>
<keyword evidence="2" id="KW-1185">Reference proteome</keyword>
<protein>
    <submittedName>
        <fullName evidence="1">Uncharacterized protein</fullName>
    </submittedName>
</protein>
<evidence type="ECO:0000313" key="2">
    <source>
        <dbReference type="Proteomes" id="UP001209878"/>
    </source>
</evidence>
<organism evidence="1 2">
    <name type="scientific">Ridgeia piscesae</name>
    <name type="common">Tubeworm</name>
    <dbReference type="NCBI Taxonomy" id="27915"/>
    <lineage>
        <taxon>Eukaryota</taxon>
        <taxon>Metazoa</taxon>
        <taxon>Spiralia</taxon>
        <taxon>Lophotrochozoa</taxon>
        <taxon>Annelida</taxon>
        <taxon>Polychaeta</taxon>
        <taxon>Sedentaria</taxon>
        <taxon>Canalipalpata</taxon>
        <taxon>Sabellida</taxon>
        <taxon>Siboglinidae</taxon>
        <taxon>Ridgeia</taxon>
    </lineage>
</organism>
<accession>A0AAD9JHG4</accession>
<reference evidence="1" key="1">
    <citation type="journal article" date="2023" name="Mol. Biol. Evol.">
        <title>Third-Generation Sequencing Reveals the Adaptive Role of the Epigenome in Three Deep-Sea Polychaetes.</title>
        <authorList>
            <person name="Perez M."/>
            <person name="Aroh O."/>
            <person name="Sun Y."/>
            <person name="Lan Y."/>
            <person name="Juniper S.K."/>
            <person name="Young C.R."/>
            <person name="Angers B."/>
            <person name="Qian P.Y."/>
        </authorList>
    </citation>
    <scope>NUCLEOTIDE SEQUENCE</scope>
    <source>
        <strain evidence="1">R07B-5</strain>
    </source>
</reference>
<proteinExistence type="predicted"/>
<evidence type="ECO:0000313" key="1">
    <source>
        <dbReference type="EMBL" id="KAK2153177.1"/>
    </source>
</evidence>
<comment type="caution">
    <text evidence="1">The sequence shown here is derived from an EMBL/GenBank/DDBJ whole genome shotgun (WGS) entry which is preliminary data.</text>
</comment>
<dbReference type="Proteomes" id="UP001209878">
    <property type="component" value="Unassembled WGS sequence"/>
</dbReference>